<dbReference type="EMBL" id="KV423991">
    <property type="protein sequence ID" value="KZT55614.1"/>
    <property type="molecule type" value="Genomic_DNA"/>
</dbReference>
<evidence type="ECO:0000256" key="3">
    <source>
        <dbReference type="ARBA" id="ARBA00022679"/>
    </source>
</evidence>
<evidence type="ECO:0000256" key="2">
    <source>
        <dbReference type="ARBA" id="ARBA00022676"/>
    </source>
</evidence>
<dbReference type="PROSITE" id="PS51257">
    <property type="entry name" value="PROKAR_LIPOPROTEIN"/>
    <property type="match status" value="1"/>
</dbReference>
<dbReference type="InterPro" id="IPR049625">
    <property type="entry name" value="Glyco_transf_61_cat"/>
</dbReference>
<organism evidence="10 11">
    <name type="scientific">Calocera cornea HHB12733</name>
    <dbReference type="NCBI Taxonomy" id="1353952"/>
    <lineage>
        <taxon>Eukaryota</taxon>
        <taxon>Fungi</taxon>
        <taxon>Dikarya</taxon>
        <taxon>Basidiomycota</taxon>
        <taxon>Agaricomycotina</taxon>
        <taxon>Dacrymycetes</taxon>
        <taxon>Dacrymycetales</taxon>
        <taxon>Dacrymycetaceae</taxon>
        <taxon>Calocera</taxon>
    </lineage>
</organism>
<feature type="region of interest" description="Disordered" evidence="8">
    <location>
        <begin position="51"/>
        <end position="78"/>
    </location>
</feature>
<keyword evidence="2" id="KW-0328">Glycosyltransferase</keyword>
<dbReference type="GO" id="GO:0016020">
    <property type="term" value="C:membrane"/>
    <property type="evidence" value="ECO:0007669"/>
    <property type="project" value="UniProtKB-SubCell"/>
</dbReference>
<dbReference type="PANTHER" id="PTHR20961">
    <property type="entry name" value="GLYCOSYLTRANSFERASE"/>
    <property type="match status" value="1"/>
</dbReference>
<dbReference type="OrthoDB" id="529273at2759"/>
<dbReference type="GO" id="GO:0035269">
    <property type="term" value="P:protein O-linked glycosylation via mannose"/>
    <property type="evidence" value="ECO:0007669"/>
    <property type="project" value="TreeGrafter"/>
</dbReference>
<keyword evidence="4" id="KW-0812">Transmembrane</keyword>
<keyword evidence="5" id="KW-1133">Transmembrane helix</keyword>
<evidence type="ECO:0000256" key="5">
    <source>
        <dbReference type="ARBA" id="ARBA00022989"/>
    </source>
</evidence>
<keyword evidence="3" id="KW-0808">Transferase</keyword>
<gene>
    <name evidence="10" type="ORF">CALCODRAFT_498351</name>
</gene>
<feature type="domain" description="Glycosyltransferase 61 catalytic" evidence="9">
    <location>
        <begin position="234"/>
        <end position="433"/>
    </location>
</feature>
<keyword evidence="6" id="KW-0472">Membrane</keyword>
<protein>
    <recommendedName>
        <fullName evidence="9">Glycosyltransferase 61 catalytic domain-containing protein</fullName>
    </recommendedName>
</protein>
<evidence type="ECO:0000259" key="9">
    <source>
        <dbReference type="Pfam" id="PF04577"/>
    </source>
</evidence>
<evidence type="ECO:0000256" key="1">
    <source>
        <dbReference type="ARBA" id="ARBA00004167"/>
    </source>
</evidence>
<dbReference type="Pfam" id="PF04577">
    <property type="entry name" value="Glyco_transf_61"/>
    <property type="match status" value="1"/>
</dbReference>
<dbReference type="InParanoid" id="A0A165EVR5"/>
<keyword evidence="7" id="KW-0325">Glycoprotein</keyword>
<dbReference type="Proteomes" id="UP000076842">
    <property type="component" value="Unassembled WGS sequence"/>
</dbReference>
<evidence type="ECO:0000313" key="11">
    <source>
        <dbReference type="Proteomes" id="UP000076842"/>
    </source>
</evidence>
<proteinExistence type="predicted"/>
<dbReference type="PANTHER" id="PTHR20961:SF38">
    <property type="entry name" value="PROTEIN O-LINKED-MANNOSE BETA-1,4-N-ACETYLGLUCOSAMINYLTRANSFERASE 2"/>
    <property type="match status" value="1"/>
</dbReference>
<evidence type="ECO:0000256" key="6">
    <source>
        <dbReference type="ARBA" id="ARBA00023136"/>
    </source>
</evidence>
<dbReference type="InterPro" id="IPR007657">
    <property type="entry name" value="Glycosyltransferase_61"/>
</dbReference>
<dbReference type="GO" id="GO:0005783">
    <property type="term" value="C:endoplasmic reticulum"/>
    <property type="evidence" value="ECO:0007669"/>
    <property type="project" value="TreeGrafter"/>
</dbReference>
<reference evidence="10 11" key="1">
    <citation type="journal article" date="2016" name="Mol. Biol. Evol.">
        <title>Comparative Genomics of Early-Diverging Mushroom-Forming Fungi Provides Insights into the Origins of Lignocellulose Decay Capabilities.</title>
        <authorList>
            <person name="Nagy L.G."/>
            <person name="Riley R."/>
            <person name="Tritt A."/>
            <person name="Adam C."/>
            <person name="Daum C."/>
            <person name="Floudas D."/>
            <person name="Sun H."/>
            <person name="Yadav J.S."/>
            <person name="Pangilinan J."/>
            <person name="Larsson K.H."/>
            <person name="Matsuura K."/>
            <person name="Barry K."/>
            <person name="Labutti K."/>
            <person name="Kuo R."/>
            <person name="Ohm R.A."/>
            <person name="Bhattacharya S.S."/>
            <person name="Shirouzu T."/>
            <person name="Yoshinaga Y."/>
            <person name="Martin F.M."/>
            <person name="Grigoriev I.V."/>
            <person name="Hibbett D.S."/>
        </authorList>
    </citation>
    <scope>NUCLEOTIDE SEQUENCE [LARGE SCALE GENOMIC DNA]</scope>
    <source>
        <strain evidence="10 11">HHB12733</strain>
    </source>
</reference>
<comment type="subcellular location">
    <subcellularLocation>
        <location evidence="1">Membrane</location>
        <topology evidence="1">Single-pass membrane protein</topology>
    </subcellularLocation>
</comment>
<keyword evidence="11" id="KW-1185">Reference proteome</keyword>
<evidence type="ECO:0000256" key="7">
    <source>
        <dbReference type="ARBA" id="ARBA00023180"/>
    </source>
</evidence>
<sequence>MPRPRGSLLPTWRRERLVLVAVVSLLACVLIFNPSLLFHLPDAQPCATPQPLELPKPVELPQAHLNPPGQPSSTLPSSLASEPVDLRMYWGTALPPETRIVSHSPGFTVFENLYMMNGTTFVVTTEPEEVPELRYILGSGADNPGFLSPVQDPTDKDMQVITPLQAKELFGVGAMNLQGNTLWAHESAQMLPHYYHFCAELFFGIWRAYSSLAPSISEDGQTALPLPARWIFPHVDTSAWRDYARMNQYVLFASLPSTQLLFHTDFVDLAEFERPYVLERVVMCDRGAAIRGSGWMPAQRLASQAFDLRAVEHWWEPIRNAVVRFATKDDDARVSTGNLPGPAVLGRKSKNHDKPVITYVSRQNWNTRSLRAEDHQTLVQALYRLRDLHGYEVNVVTMDTLTRHEQIALAARTTILIGPHGNGLTALLWMKPTPKTAVMEFFFPTGWAYDYEWTARHLGIKHYGWHNDTFDQYPNIPGANHYPPGYQGTDMPIDGEAVAREIHKRLSGQAAAA</sequence>
<evidence type="ECO:0000256" key="8">
    <source>
        <dbReference type="SAM" id="MobiDB-lite"/>
    </source>
</evidence>
<name>A0A165EVR5_9BASI</name>
<dbReference type="GO" id="GO:0097363">
    <property type="term" value="F:protein O-acetylglucosaminyltransferase activity"/>
    <property type="evidence" value="ECO:0007669"/>
    <property type="project" value="TreeGrafter"/>
</dbReference>
<evidence type="ECO:0000313" key="10">
    <source>
        <dbReference type="EMBL" id="KZT55614.1"/>
    </source>
</evidence>
<evidence type="ECO:0000256" key="4">
    <source>
        <dbReference type="ARBA" id="ARBA00022692"/>
    </source>
</evidence>
<accession>A0A165EVR5</accession>
<dbReference type="AlphaFoldDB" id="A0A165EVR5"/>